<evidence type="ECO:0000313" key="3">
    <source>
        <dbReference type="EMBL" id="THU38274.1"/>
    </source>
</evidence>
<dbReference type="PANTHER" id="PTHR43669:SF3">
    <property type="entry name" value="ALCOHOL DEHYDROGENASE, PUTATIVE (AFU_ORTHOLOGUE AFUA_3G03445)-RELATED"/>
    <property type="match status" value="1"/>
</dbReference>
<dbReference type="EMBL" id="STFF01000004">
    <property type="protein sequence ID" value="THU38274.1"/>
    <property type="molecule type" value="Genomic_DNA"/>
</dbReference>
<dbReference type="Pfam" id="PF13561">
    <property type="entry name" value="adh_short_C2"/>
    <property type="match status" value="1"/>
</dbReference>
<reference evidence="3 4" key="1">
    <citation type="submission" date="2019-04" db="EMBL/GenBank/DDBJ databases">
        <title>Niastella caeni sp. nov., isolated from activated sludge.</title>
        <authorList>
            <person name="Sheng M."/>
        </authorList>
    </citation>
    <scope>NUCLEOTIDE SEQUENCE [LARGE SCALE GENOMIC DNA]</scope>
    <source>
        <strain evidence="3 4">HX-2-15</strain>
    </source>
</reference>
<dbReference type="AlphaFoldDB" id="A0A4S8HW45"/>
<name>A0A4S8HW45_9BACT</name>
<evidence type="ECO:0000256" key="1">
    <source>
        <dbReference type="ARBA" id="ARBA00006484"/>
    </source>
</evidence>
<dbReference type="PANTHER" id="PTHR43669">
    <property type="entry name" value="5-KETO-D-GLUCONATE 5-REDUCTASE"/>
    <property type="match status" value="1"/>
</dbReference>
<protein>
    <submittedName>
        <fullName evidence="3">SDR family oxidoreductase</fullName>
    </submittedName>
</protein>
<dbReference type="Gene3D" id="3.40.50.720">
    <property type="entry name" value="NAD(P)-binding Rossmann-like Domain"/>
    <property type="match status" value="1"/>
</dbReference>
<dbReference type="OrthoDB" id="670853at2"/>
<evidence type="ECO:0000313" key="4">
    <source>
        <dbReference type="Proteomes" id="UP000306918"/>
    </source>
</evidence>
<dbReference type="RefSeq" id="WP_136578229.1">
    <property type="nucleotide sequence ID" value="NZ_STFF01000004.1"/>
</dbReference>
<keyword evidence="4" id="KW-1185">Reference proteome</keyword>
<accession>A0A4S8HW45</accession>
<comment type="similarity">
    <text evidence="1">Belongs to the short-chain dehydrogenases/reductases (SDR) family.</text>
</comment>
<dbReference type="InterPro" id="IPR036291">
    <property type="entry name" value="NAD(P)-bd_dom_sf"/>
</dbReference>
<dbReference type="SUPFAM" id="SSF51735">
    <property type="entry name" value="NAD(P)-binding Rossmann-fold domains"/>
    <property type="match status" value="1"/>
</dbReference>
<comment type="caution">
    <text evidence="3">The sequence shown here is derived from an EMBL/GenBank/DDBJ whole genome shotgun (WGS) entry which is preliminary data.</text>
</comment>
<dbReference type="Proteomes" id="UP000306918">
    <property type="component" value="Unassembled WGS sequence"/>
</dbReference>
<keyword evidence="2" id="KW-0560">Oxidoreductase</keyword>
<gene>
    <name evidence="3" type="ORF">FAM09_16490</name>
</gene>
<dbReference type="GO" id="GO:0016491">
    <property type="term" value="F:oxidoreductase activity"/>
    <property type="evidence" value="ECO:0007669"/>
    <property type="project" value="UniProtKB-KW"/>
</dbReference>
<proteinExistence type="inferred from homology"/>
<sequence length="263" mass="27847">MKKLKNKVAAVYGDGNIGCAIAKVFASEGAKVFLAGRTTSKLEKIAAEIISEGGDIEITQVDALNEPAVEKHMREIVKKAGKLDISFNAIGLPMKGIQGSPLTETSLESFSLPITTYTQSHFITSKAAAQQMMKQGNGVIIMHTPNASRISPPFVGGMVPAWAAMEALCRSLSVECGPQGVRAVCLLTTGIPETSLIDEVWDIHGKAHGITFEQFHSVMEGATHRKKLTTLAELTNAAVFAASDDGSGISGTILNLTSGMIVY</sequence>
<organism evidence="3 4">
    <name type="scientific">Niastella caeni</name>
    <dbReference type="NCBI Taxonomy" id="2569763"/>
    <lineage>
        <taxon>Bacteria</taxon>
        <taxon>Pseudomonadati</taxon>
        <taxon>Bacteroidota</taxon>
        <taxon>Chitinophagia</taxon>
        <taxon>Chitinophagales</taxon>
        <taxon>Chitinophagaceae</taxon>
        <taxon>Niastella</taxon>
    </lineage>
</organism>
<dbReference type="CDD" id="cd05233">
    <property type="entry name" value="SDR_c"/>
    <property type="match status" value="1"/>
</dbReference>
<evidence type="ECO:0000256" key="2">
    <source>
        <dbReference type="ARBA" id="ARBA00023002"/>
    </source>
</evidence>
<dbReference type="InterPro" id="IPR002347">
    <property type="entry name" value="SDR_fam"/>
</dbReference>